<comment type="caution">
    <text evidence="8">The sequence shown here is derived from an EMBL/GenBank/DDBJ whole genome shotgun (WGS) entry which is preliminary data.</text>
</comment>
<comment type="similarity">
    <text evidence="3">Belongs to the CHZ1 family.</text>
</comment>
<feature type="region of interest" description="Disordered" evidence="7">
    <location>
        <begin position="1"/>
        <end position="127"/>
    </location>
</feature>
<dbReference type="VEuPathDB" id="FungiDB:PADG_08116"/>
<dbReference type="Pfam" id="PF09649">
    <property type="entry name" value="CHZ"/>
    <property type="match status" value="1"/>
</dbReference>
<proteinExistence type="inferred from homology"/>
<feature type="compositionally biased region" description="Basic and acidic residues" evidence="7">
    <location>
        <begin position="12"/>
        <end position="29"/>
    </location>
</feature>
<organism evidence="8 9">
    <name type="scientific">Paracoccidioides brasiliensis</name>
    <dbReference type="NCBI Taxonomy" id="121759"/>
    <lineage>
        <taxon>Eukaryota</taxon>
        <taxon>Fungi</taxon>
        <taxon>Dikarya</taxon>
        <taxon>Ascomycota</taxon>
        <taxon>Pezizomycotina</taxon>
        <taxon>Eurotiomycetes</taxon>
        <taxon>Eurotiomycetidae</taxon>
        <taxon>Onygenales</taxon>
        <taxon>Ajellomycetaceae</taxon>
        <taxon>Paracoccidioides</taxon>
    </lineage>
</organism>
<dbReference type="SMART" id="SM01082">
    <property type="entry name" value="CHZ"/>
    <property type="match status" value="1"/>
</dbReference>
<evidence type="ECO:0000313" key="8">
    <source>
        <dbReference type="EMBL" id="ODH12944.1"/>
    </source>
</evidence>
<feature type="compositionally biased region" description="Acidic residues" evidence="7">
    <location>
        <begin position="98"/>
        <end position="127"/>
    </location>
</feature>
<accession>A0A1D2J3S3</accession>
<gene>
    <name evidence="8" type="ORF">ACO22_07755</name>
</gene>
<comment type="function">
    <text evidence="1">Forms a chaperone-bound H2A.Z-H2B complex that acts as a source for SWR1 complex-dependent H2A to H2A.Z histone replacement in chromatin.</text>
</comment>
<feature type="compositionally biased region" description="Basic and acidic residues" evidence="7">
    <location>
        <begin position="80"/>
        <end position="93"/>
    </location>
</feature>
<dbReference type="AlphaFoldDB" id="A0A1D2J3S3"/>
<dbReference type="Proteomes" id="UP000242814">
    <property type="component" value="Unassembled WGS sequence"/>
</dbReference>
<comment type="subcellular location">
    <subcellularLocation>
        <location evidence="2">Nucleus</location>
    </subcellularLocation>
</comment>
<protein>
    <submittedName>
        <fullName evidence="8">Uncharacterized protein</fullName>
    </submittedName>
</protein>
<keyword evidence="5" id="KW-0539">Nucleus</keyword>
<dbReference type="InterPro" id="IPR019098">
    <property type="entry name" value="Histone_chaperone_domain_CHZ"/>
</dbReference>
<reference evidence="8 9" key="1">
    <citation type="submission" date="2016-06" db="EMBL/GenBank/DDBJ databases">
        <authorList>
            <person name="Kjaerup R.B."/>
            <person name="Dalgaard T.S."/>
            <person name="Juul-Madsen H.R."/>
        </authorList>
    </citation>
    <scope>NUCLEOTIDE SEQUENCE [LARGE SCALE GENOMIC DNA]</scope>
    <source>
        <strain evidence="8 9">Pb300</strain>
    </source>
</reference>
<evidence type="ECO:0000256" key="7">
    <source>
        <dbReference type="SAM" id="MobiDB-lite"/>
    </source>
</evidence>
<comment type="subunit">
    <text evidence="6">Forms a heterotrimer with H2A.Z-H2B, stabilizing the association of the histone dimer. Also, with a lower affinity, forms a heterotrimer with H2A-H2B.</text>
</comment>
<dbReference type="OrthoDB" id="4174291at2759"/>
<dbReference type="EMBL" id="LZYO01000661">
    <property type="protein sequence ID" value="ODH12944.1"/>
    <property type="molecule type" value="Genomic_DNA"/>
</dbReference>
<evidence type="ECO:0000256" key="5">
    <source>
        <dbReference type="ARBA" id="ARBA00023242"/>
    </source>
</evidence>
<evidence type="ECO:0000256" key="2">
    <source>
        <dbReference type="ARBA" id="ARBA00004123"/>
    </source>
</evidence>
<evidence type="ECO:0000256" key="1">
    <source>
        <dbReference type="ARBA" id="ARBA00002212"/>
    </source>
</evidence>
<dbReference type="GO" id="GO:0005634">
    <property type="term" value="C:nucleus"/>
    <property type="evidence" value="ECO:0007669"/>
    <property type="project" value="UniProtKB-SubCell"/>
</dbReference>
<evidence type="ECO:0000256" key="6">
    <source>
        <dbReference type="ARBA" id="ARBA00025877"/>
    </source>
</evidence>
<evidence type="ECO:0000313" key="9">
    <source>
        <dbReference type="Proteomes" id="UP000242814"/>
    </source>
</evidence>
<sequence length="127" mass="13587">MGDRATAVGDSESGRGKGKDKAVADKPADDLSMGEEEESSSDESVAEDVTADEDEDDVQNDLEPISTSNIISGGRRTRGKTIDFAEAARKAHEAGVQIDEDDDDDDDDFEAKDDETNGNDADDLMKD</sequence>
<feature type="compositionally biased region" description="Acidic residues" evidence="7">
    <location>
        <begin position="32"/>
        <end position="60"/>
    </location>
</feature>
<name>A0A1D2J3S3_PARBR</name>
<evidence type="ECO:0000256" key="4">
    <source>
        <dbReference type="ARBA" id="ARBA00023186"/>
    </source>
</evidence>
<evidence type="ECO:0000256" key="3">
    <source>
        <dbReference type="ARBA" id="ARBA00008057"/>
    </source>
</evidence>
<keyword evidence="4" id="KW-0143">Chaperone</keyword>